<evidence type="ECO:0000313" key="3">
    <source>
        <dbReference type="EMBL" id="KNE66316.1"/>
    </source>
</evidence>
<reference evidence="3 4" key="1">
    <citation type="submission" date="2009-11" db="EMBL/GenBank/DDBJ databases">
        <title>Annotation of Allomyces macrogynus ATCC 38327.</title>
        <authorList>
            <consortium name="The Broad Institute Genome Sequencing Platform"/>
            <person name="Russ C."/>
            <person name="Cuomo C."/>
            <person name="Burger G."/>
            <person name="Gray M.W."/>
            <person name="Holland P.W.H."/>
            <person name="King N."/>
            <person name="Lang F.B.F."/>
            <person name="Roger A.J."/>
            <person name="Ruiz-Trillo I."/>
            <person name="Young S.K."/>
            <person name="Zeng Q."/>
            <person name="Gargeya S."/>
            <person name="Fitzgerald M."/>
            <person name="Haas B."/>
            <person name="Abouelleil A."/>
            <person name="Alvarado L."/>
            <person name="Arachchi H.M."/>
            <person name="Berlin A."/>
            <person name="Chapman S.B."/>
            <person name="Gearin G."/>
            <person name="Goldberg J."/>
            <person name="Griggs A."/>
            <person name="Gujja S."/>
            <person name="Hansen M."/>
            <person name="Heiman D."/>
            <person name="Howarth C."/>
            <person name="Larimer J."/>
            <person name="Lui A."/>
            <person name="MacDonald P.J.P."/>
            <person name="McCowen C."/>
            <person name="Montmayeur A."/>
            <person name="Murphy C."/>
            <person name="Neiman D."/>
            <person name="Pearson M."/>
            <person name="Priest M."/>
            <person name="Roberts A."/>
            <person name="Saif S."/>
            <person name="Shea T."/>
            <person name="Sisk P."/>
            <person name="Stolte C."/>
            <person name="Sykes S."/>
            <person name="Wortman J."/>
            <person name="Nusbaum C."/>
            <person name="Birren B."/>
        </authorList>
    </citation>
    <scope>NUCLEOTIDE SEQUENCE [LARGE SCALE GENOMIC DNA]</scope>
    <source>
        <strain evidence="3 4">ATCC 38327</strain>
    </source>
</reference>
<proteinExistence type="predicted"/>
<gene>
    <name evidence="3" type="ORF">AMAG_19385</name>
</gene>
<dbReference type="PANTHER" id="PTHR39470">
    <property type="entry name" value="CHROMOSOME 10, WHOLE GENOME SHOTGUN SEQUENCE"/>
    <property type="match status" value="1"/>
</dbReference>
<dbReference type="AlphaFoldDB" id="A0A0L0SV27"/>
<dbReference type="VEuPathDB" id="FungiDB:AMAG_19385"/>
<feature type="region of interest" description="Disordered" evidence="1">
    <location>
        <begin position="313"/>
        <end position="336"/>
    </location>
</feature>
<dbReference type="EMBL" id="GG745349">
    <property type="protein sequence ID" value="KNE66316.1"/>
    <property type="molecule type" value="Genomic_DNA"/>
</dbReference>
<evidence type="ECO:0000313" key="4">
    <source>
        <dbReference type="Proteomes" id="UP000054350"/>
    </source>
</evidence>
<sequence length="336" mass="36251">MCRRKRAANCAKWETAATSQLRVSSARKSHDIANFTAGTRPRLDSFGADTDLGFAEYARAYGAGGDANDEDASDDEFAGIIDDDDDDDLDDDEDQDMDDDVGRVSGSGYFDAHGWVPSSDRLSLEFVVPKSDPTIGVLATSGSPVDRAIFTYHALRQDPTRRGVYARFGATPLLACTYCRDSSDYALYALPDLLAPYLAALAVLGAATSAFRWQHWRRSALAALAALAVADFTARVGFRIPLGVLATWFPWLALRPDLVHYSVTQLQTTVFGVLAALLAMFPQRRLLNAGDVVQQVIAPKLIYTLQMAQSIPSAPVTSSGDDAATVESAGRAGKKQ</sequence>
<keyword evidence="4" id="KW-1185">Reference proteome</keyword>
<name>A0A0L0SV27_ALLM3</name>
<reference evidence="4" key="2">
    <citation type="submission" date="2009-11" db="EMBL/GenBank/DDBJ databases">
        <title>The Genome Sequence of Allomyces macrogynus strain ATCC 38327.</title>
        <authorList>
            <consortium name="The Broad Institute Genome Sequencing Platform"/>
            <person name="Russ C."/>
            <person name="Cuomo C."/>
            <person name="Shea T."/>
            <person name="Young S.K."/>
            <person name="Zeng Q."/>
            <person name="Koehrsen M."/>
            <person name="Haas B."/>
            <person name="Borodovsky M."/>
            <person name="Guigo R."/>
            <person name="Alvarado L."/>
            <person name="Berlin A."/>
            <person name="Borenstein D."/>
            <person name="Chen Z."/>
            <person name="Engels R."/>
            <person name="Freedman E."/>
            <person name="Gellesch M."/>
            <person name="Goldberg J."/>
            <person name="Griggs A."/>
            <person name="Gujja S."/>
            <person name="Heiman D."/>
            <person name="Hepburn T."/>
            <person name="Howarth C."/>
            <person name="Jen D."/>
            <person name="Larson L."/>
            <person name="Lewis B."/>
            <person name="Mehta T."/>
            <person name="Park D."/>
            <person name="Pearson M."/>
            <person name="Roberts A."/>
            <person name="Saif S."/>
            <person name="Shenoy N."/>
            <person name="Sisk P."/>
            <person name="Stolte C."/>
            <person name="Sykes S."/>
            <person name="Walk T."/>
            <person name="White J."/>
            <person name="Yandava C."/>
            <person name="Burger G."/>
            <person name="Gray M.W."/>
            <person name="Holland P.W.H."/>
            <person name="King N."/>
            <person name="Lang F.B.F."/>
            <person name="Roger A.J."/>
            <person name="Ruiz-Trillo I."/>
            <person name="Lander E."/>
            <person name="Nusbaum C."/>
        </authorList>
    </citation>
    <scope>NUCLEOTIDE SEQUENCE [LARGE SCALE GENOMIC DNA]</scope>
    <source>
        <strain evidence="4">ATCC 38327</strain>
    </source>
</reference>
<keyword evidence="2" id="KW-0472">Membrane</keyword>
<organism evidence="3 4">
    <name type="scientific">Allomyces macrogynus (strain ATCC 38327)</name>
    <name type="common">Allomyces javanicus var. macrogynus</name>
    <dbReference type="NCBI Taxonomy" id="578462"/>
    <lineage>
        <taxon>Eukaryota</taxon>
        <taxon>Fungi</taxon>
        <taxon>Fungi incertae sedis</taxon>
        <taxon>Blastocladiomycota</taxon>
        <taxon>Blastocladiomycetes</taxon>
        <taxon>Blastocladiales</taxon>
        <taxon>Blastocladiaceae</taxon>
        <taxon>Allomyces</taxon>
    </lineage>
</organism>
<feature type="region of interest" description="Disordered" evidence="1">
    <location>
        <begin position="64"/>
        <end position="100"/>
    </location>
</feature>
<protein>
    <submittedName>
        <fullName evidence="3">Uncharacterized protein</fullName>
    </submittedName>
</protein>
<evidence type="ECO:0000256" key="2">
    <source>
        <dbReference type="SAM" id="Phobius"/>
    </source>
</evidence>
<dbReference type="Proteomes" id="UP000054350">
    <property type="component" value="Unassembled WGS sequence"/>
</dbReference>
<keyword evidence="2" id="KW-0812">Transmembrane</keyword>
<feature type="transmembrane region" description="Helical" evidence="2">
    <location>
        <begin position="219"/>
        <end position="238"/>
    </location>
</feature>
<feature type="transmembrane region" description="Helical" evidence="2">
    <location>
        <begin position="258"/>
        <end position="281"/>
    </location>
</feature>
<dbReference type="PANTHER" id="PTHR39470:SF1">
    <property type="entry name" value="CHORISMATE SYNTHASE PROTEIN"/>
    <property type="match status" value="1"/>
</dbReference>
<accession>A0A0L0SV27</accession>
<feature type="compositionally biased region" description="Acidic residues" evidence="1">
    <location>
        <begin position="67"/>
        <end position="99"/>
    </location>
</feature>
<keyword evidence="2" id="KW-1133">Transmembrane helix</keyword>
<evidence type="ECO:0000256" key="1">
    <source>
        <dbReference type="SAM" id="MobiDB-lite"/>
    </source>
</evidence>